<name>A0A255YHX9_9SPHN</name>
<evidence type="ECO:0000313" key="3">
    <source>
        <dbReference type="Proteomes" id="UP000216991"/>
    </source>
</evidence>
<organism evidence="2 3">
    <name type="scientific">Sandarakinorhabdus cyanobacteriorum</name>
    <dbReference type="NCBI Taxonomy" id="1981098"/>
    <lineage>
        <taxon>Bacteria</taxon>
        <taxon>Pseudomonadati</taxon>
        <taxon>Pseudomonadota</taxon>
        <taxon>Alphaproteobacteria</taxon>
        <taxon>Sphingomonadales</taxon>
        <taxon>Sphingosinicellaceae</taxon>
        <taxon>Sandarakinorhabdus</taxon>
    </lineage>
</organism>
<reference evidence="2 3" key="1">
    <citation type="submission" date="2017-07" db="EMBL/GenBank/DDBJ databases">
        <title>Sandarakinorhabdus cyanobacteriorum sp. nov., a novel bacterium isolated from cyanobacterial aggregates in a eutrophic lake.</title>
        <authorList>
            <person name="Cai H."/>
        </authorList>
    </citation>
    <scope>NUCLEOTIDE SEQUENCE [LARGE SCALE GENOMIC DNA]</scope>
    <source>
        <strain evidence="2 3">TH057</strain>
    </source>
</reference>
<dbReference type="Proteomes" id="UP000216991">
    <property type="component" value="Unassembled WGS sequence"/>
</dbReference>
<comment type="caution">
    <text evidence="2">The sequence shown here is derived from an EMBL/GenBank/DDBJ whole genome shotgun (WGS) entry which is preliminary data.</text>
</comment>
<keyword evidence="1" id="KW-1133">Transmembrane helix</keyword>
<proteinExistence type="predicted"/>
<keyword evidence="1" id="KW-0812">Transmembrane</keyword>
<dbReference type="EMBL" id="NOXT01000110">
    <property type="protein sequence ID" value="OYQ28284.1"/>
    <property type="molecule type" value="Genomic_DNA"/>
</dbReference>
<dbReference type="InterPro" id="IPR016410">
    <property type="entry name" value="Phage_imm"/>
</dbReference>
<sequence length="99" mass="11063">MWLFWGGFVFLCVFNFLPAAIAYVNHHPDKHLLAMLNVVSLFSFALWIALMAWATAGRSDHPMIQRFIGTPQKRTRLALSVTALVIASFAGTVWSVARA</sequence>
<dbReference type="Pfam" id="PF14373">
    <property type="entry name" value="Imm_superinfect"/>
    <property type="match status" value="1"/>
</dbReference>
<keyword evidence="1" id="KW-0472">Membrane</keyword>
<evidence type="ECO:0000256" key="1">
    <source>
        <dbReference type="SAM" id="Phobius"/>
    </source>
</evidence>
<gene>
    <name evidence="2" type="ORF">CHU93_09230</name>
</gene>
<protein>
    <recommendedName>
        <fullName evidence="4">Superinfection immunity protein</fullName>
    </recommendedName>
</protein>
<feature type="transmembrane region" description="Helical" evidence="1">
    <location>
        <begin position="32"/>
        <end position="56"/>
    </location>
</feature>
<keyword evidence="3" id="KW-1185">Reference proteome</keyword>
<feature type="transmembrane region" description="Helical" evidence="1">
    <location>
        <begin position="77"/>
        <end position="97"/>
    </location>
</feature>
<accession>A0A255YHX9</accession>
<evidence type="ECO:0008006" key="4">
    <source>
        <dbReference type="Google" id="ProtNLM"/>
    </source>
</evidence>
<evidence type="ECO:0000313" key="2">
    <source>
        <dbReference type="EMBL" id="OYQ28284.1"/>
    </source>
</evidence>
<dbReference type="AlphaFoldDB" id="A0A255YHX9"/>